<evidence type="ECO:0000256" key="6">
    <source>
        <dbReference type="SAM" id="MobiDB-lite"/>
    </source>
</evidence>
<dbReference type="GO" id="GO:0006270">
    <property type="term" value="P:DNA replication initiation"/>
    <property type="evidence" value="ECO:0007669"/>
    <property type="project" value="TreeGrafter"/>
</dbReference>
<dbReference type="Pfam" id="PF18137">
    <property type="entry name" value="WHD_ORC"/>
    <property type="match status" value="1"/>
</dbReference>
<evidence type="ECO:0000256" key="3">
    <source>
        <dbReference type="ARBA" id="ARBA00022705"/>
    </source>
</evidence>
<sequence length="677" mass="75804">MDDNAHTACYVYKPAAQDEDINPQPHKRRRLIKAAPQNVEADAAWPRLLGGQESQESVRLRKSLLESTWANQKPQLDKIGHTVEEQLVDDVLHHGRRGETASLLGQESLPTHLLVSSAATQYEFEQVMERRIQDTSYRQNDILVSLQPTQCPNLQTALKTIIKASIAGHRGEKVYADFLAENKALIPMNFDLELLHCYVRQEKIDRVLISVMDVEMFDTTLLSELISTFHSWSDRITFMLFIGISTTTGLFESRFSRATISKLDAHFIETKASGGADSTLFDMYEMLQHGRETQVFLGPSIVNVLAELAEAQSTTLGTLARALKYTYMSHFFANPLATLGAELEADTPWEPALCKAIRNLPSFKNRCESLAKGDKAHRQKARQLLASDEALQTEAKEAIRAGRGYMHSCLRATQTLRHIYHTKLRLDKSTPWETETDLLALLPDLTKSETFKAIENTLINRSITVLSGILDGESGELDDLRNYHLETGSPDDQGSAAFLRAYLRDRTTIPSSSPLQQGLSPFRQFLAEAFAIIHKSPLSKIVHPRPRHGIERALTRPADYLGCSCCASDDVVANKMTLPPTSLLLHMLNEAGAVVNVRDLWDAFRDTLSPPRHRGEGSSDEEDELDEDGEGEGAGRQRQLLALFYRALAELRYLGLIKQSKRKPGVECVQKTAWMGL</sequence>
<organism evidence="9 10">
    <name type="scientific">Phialophora macrospora</name>
    <dbReference type="NCBI Taxonomy" id="1851006"/>
    <lineage>
        <taxon>Eukaryota</taxon>
        <taxon>Fungi</taxon>
        <taxon>Dikarya</taxon>
        <taxon>Ascomycota</taxon>
        <taxon>Pezizomycotina</taxon>
        <taxon>Eurotiomycetes</taxon>
        <taxon>Chaetothyriomycetidae</taxon>
        <taxon>Chaetothyriales</taxon>
        <taxon>Herpotrichiellaceae</taxon>
        <taxon>Phialophora</taxon>
    </lineage>
</organism>
<keyword evidence="4" id="KW-0238">DNA-binding</keyword>
<evidence type="ECO:0000259" key="8">
    <source>
        <dbReference type="Pfam" id="PF18137"/>
    </source>
</evidence>
<accession>A0A0D2DUF9</accession>
<dbReference type="Pfam" id="PF07034">
    <property type="entry name" value="ORC3_N"/>
    <property type="match status" value="1"/>
</dbReference>
<keyword evidence="5" id="KW-0539">Nucleus</keyword>
<keyword evidence="3" id="KW-0235">DNA replication</keyword>
<keyword evidence="10" id="KW-1185">Reference proteome</keyword>
<evidence type="ECO:0000256" key="5">
    <source>
        <dbReference type="ARBA" id="ARBA00023242"/>
    </source>
</evidence>
<dbReference type="InterPro" id="IPR040855">
    <property type="entry name" value="ORC_WH_C"/>
</dbReference>
<evidence type="ECO:0000259" key="7">
    <source>
        <dbReference type="Pfam" id="PF07034"/>
    </source>
</evidence>
<dbReference type="GO" id="GO:0031261">
    <property type="term" value="C:DNA replication preinitiation complex"/>
    <property type="evidence" value="ECO:0007669"/>
    <property type="project" value="TreeGrafter"/>
</dbReference>
<evidence type="ECO:0000313" key="9">
    <source>
        <dbReference type="EMBL" id="KIW65732.1"/>
    </source>
</evidence>
<dbReference type="PANTHER" id="PTHR12748:SF0">
    <property type="entry name" value="ORIGIN RECOGNITION COMPLEX SUBUNIT 3"/>
    <property type="match status" value="1"/>
</dbReference>
<feature type="region of interest" description="Disordered" evidence="6">
    <location>
        <begin position="608"/>
        <end position="633"/>
    </location>
</feature>
<evidence type="ECO:0000313" key="10">
    <source>
        <dbReference type="Proteomes" id="UP000054266"/>
    </source>
</evidence>
<evidence type="ECO:0000256" key="4">
    <source>
        <dbReference type="ARBA" id="ARBA00023125"/>
    </source>
</evidence>
<evidence type="ECO:0000256" key="1">
    <source>
        <dbReference type="ARBA" id="ARBA00004123"/>
    </source>
</evidence>
<feature type="domain" description="Origin recognition complex subunit 3 winged helix C-terminal" evidence="8">
    <location>
        <begin position="547"/>
        <end position="674"/>
    </location>
</feature>
<evidence type="ECO:0000256" key="2">
    <source>
        <dbReference type="ARBA" id="ARBA00010977"/>
    </source>
</evidence>
<reference evidence="9 10" key="1">
    <citation type="submission" date="2015-01" db="EMBL/GenBank/DDBJ databases">
        <title>The Genome Sequence of Capronia semiimmersa CBS27337.</title>
        <authorList>
            <consortium name="The Broad Institute Genomics Platform"/>
            <person name="Cuomo C."/>
            <person name="de Hoog S."/>
            <person name="Gorbushina A."/>
            <person name="Stielow B."/>
            <person name="Teixiera M."/>
            <person name="Abouelleil A."/>
            <person name="Chapman S.B."/>
            <person name="Priest M."/>
            <person name="Young S.K."/>
            <person name="Wortman J."/>
            <person name="Nusbaum C."/>
            <person name="Birren B."/>
        </authorList>
    </citation>
    <scope>NUCLEOTIDE SEQUENCE [LARGE SCALE GENOMIC DNA]</scope>
    <source>
        <strain evidence="9 10">CBS 27337</strain>
    </source>
</reference>
<dbReference type="GO" id="GO:0005656">
    <property type="term" value="C:nuclear pre-replicative complex"/>
    <property type="evidence" value="ECO:0007669"/>
    <property type="project" value="TreeGrafter"/>
</dbReference>
<gene>
    <name evidence="9" type="ORF">PV04_07958</name>
</gene>
<dbReference type="CDD" id="cd20704">
    <property type="entry name" value="Orc3"/>
    <property type="match status" value="1"/>
</dbReference>
<comment type="similarity">
    <text evidence="2">Belongs to the ORC3 family.</text>
</comment>
<dbReference type="STRING" id="5601.A0A0D2DUF9"/>
<protein>
    <submittedName>
        <fullName evidence="9">Uncharacterized protein</fullName>
    </submittedName>
</protein>
<dbReference type="PANTHER" id="PTHR12748">
    <property type="entry name" value="ORIGIN RECOGNITION COMPLEX SUBUNIT 3"/>
    <property type="match status" value="1"/>
</dbReference>
<dbReference type="EMBL" id="KN846960">
    <property type="protein sequence ID" value="KIW65732.1"/>
    <property type="molecule type" value="Genomic_DNA"/>
</dbReference>
<proteinExistence type="inferred from homology"/>
<dbReference type="GO" id="GO:0005664">
    <property type="term" value="C:nuclear origin of replication recognition complex"/>
    <property type="evidence" value="ECO:0007669"/>
    <property type="project" value="InterPro"/>
</dbReference>
<feature type="compositionally biased region" description="Acidic residues" evidence="6">
    <location>
        <begin position="618"/>
        <end position="631"/>
    </location>
</feature>
<dbReference type="InterPro" id="IPR020795">
    <property type="entry name" value="ORC3"/>
</dbReference>
<comment type="subcellular location">
    <subcellularLocation>
        <location evidence="1">Nucleus</location>
    </subcellularLocation>
</comment>
<dbReference type="AlphaFoldDB" id="A0A0D2DUF9"/>
<dbReference type="InterPro" id="IPR045667">
    <property type="entry name" value="ORC3_N"/>
</dbReference>
<name>A0A0D2DUF9_9EURO</name>
<feature type="domain" description="Origin recognition complex subunit 3 N-terminal" evidence="7">
    <location>
        <begin position="4"/>
        <end position="339"/>
    </location>
</feature>
<dbReference type="HOGENOM" id="CLU_015257_1_0_1"/>
<dbReference type="GO" id="GO:0003688">
    <property type="term" value="F:DNA replication origin binding"/>
    <property type="evidence" value="ECO:0007669"/>
    <property type="project" value="TreeGrafter"/>
</dbReference>
<dbReference type="Proteomes" id="UP000054266">
    <property type="component" value="Unassembled WGS sequence"/>
</dbReference>